<dbReference type="Gene3D" id="1.20.5.1930">
    <property type="match status" value="1"/>
</dbReference>
<keyword evidence="11" id="KW-1133">Transmembrane helix</keyword>
<dbReference type="Proteomes" id="UP001500212">
    <property type="component" value="Unassembled WGS sequence"/>
</dbReference>
<keyword evidence="11" id="KW-0472">Membrane</keyword>
<protein>
    <recommendedName>
        <fullName evidence="2">histidine kinase</fullName>
        <ecNumber evidence="2">2.7.13.3</ecNumber>
    </recommendedName>
</protein>
<dbReference type="GO" id="GO:0016301">
    <property type="term" value="F:kinase activity"/>
    <property type="evidence" value="ECO:0007669"/>
    <property type="project" value="UniProtKB-KW"/>
</dbReference>
<dbReference type="EMBL" id="BAABHJ010000038">
    <property type="protein sequence ID" value="GAA4616987.1"/>
    <property type="molecule type" value="Genomic_DNA"/>
</dbReference>
<evidence type="ECO:0000256" key="2">
    <source>
        <dbReference type="ARBA" id="ARBA00012438"/>
    </source>
</evidence>
<dbReference type="CDD" id="cd16917">
    <property type="entry name" value="HATPase_UhpB-NarQ-NarX-like"/>
    <property type="match status" value="1"/>
</dbReference>
<keyword evidence="3" id="KW-0597">Phosphoprotein</keyword>
<reference evidence="14" key="1">
    <citation type="journal article" date="2019" name="Int. J. Syst. Evol. Microbiol.">
        <title>The Global Catalogue of Microorganisms (GCM) 10K type strain sequencing project: providing services to taxonomists for standard genome sequencing and annotation.</title>
        <authorList>
            <consortium name="The Broad Institute Genomics Platform"/>
            <consortium name="The Broad Institute Genome Sequencing Center for Infectious Disease"/>
            <person name="Wu L."/>
            <person name="Ma J."/>
        </authorList>
    </citation>
    <scope>NUCLEOTIDE SEQUENCE [LARGE SCALE GENOMIC DNA]</scope>
    <source>
        <strain evidence="14">JCM 17938</strain>
    </source>
</reference>
<dbReference type="PANTHER" id="PTHR24421">
    <property type="entry name" value="NITRATE/NITRITE SENSOR PROTEIN NARX-RELATED"/>
    <property type="match status" value="1"/>
</dbReference>
<keyword evidence="7" id="KW-0067">ATP-binding</keyword>
<keyword evidence="9" id="KW-0175">Coiled coil</keyword>
<dbReference type="InterPro" id="IPR011712">
    <property type="entry name" value="Sig_transdc_His_kin_sub3_dim/P"/>
</dbReference>
<evidence type="ECO:0000256" key="7">
    <source>
        <dbReference type="ARBA" id="ARBA00022840"/>
    </source>
</evidence>
<evidence type="ECO:0000313" key="14">
    <source>
        <dbReference type="Proteomes" id="UP001500212"/>
    </source>
</evidence>
<feature type="transmembrane region" description="Helical" evidence="11">
    <location>
        <begin position="62"/>
        <end position="82"/>
    </location>
</feature>
<feature type="region of interest" description="Disordered" evidence="10">
    <location>
        <begin position="378"/>
        <end position="412"/>
    </location>
</feature>
<gene>
    <name evidence="13" type="ORF">GCM10023195_75670</name>
</gene>
<dbReference type="RefSeq" id="WP_345365239.1">
    <property type="nucleotide sequence ID" value="NZ_BAABHJ010000038.1"/>
</dbReference>
<comment type="caution">
    <text evidence="13">The sequence shown here is derived from an EMBL/GenBank/DDBJ whole genome shotgun (WGS) entry which is preliminary data.</text>
</comment>
<feature type="transmembrane region" description="Helical" evidence="11">
    <location>
        <begin position="12"/>
        <end position="34"/>
    </location>
</feature>
<accession>A0ABP8TWP8</accession>
<sequence length="432" mass="45726">MGIQYRLRPPFSDLAIATAVAAIALVGAAIAPHGYTRMDAFGYLLLLTGSFALVVRRRAPVAVLLVTTGCVLAYLVRGYPGVAAAEPVMVALFTAMRAGHRFVVLVPKAALVIAVITDLTLHHGEPVRQVLQDRFLLAGWLLASAMMGGAFRQWEAYVREARERVAEAERTQEEMALRRAGEERLRIARELHDSLTHSISIVKVQVGVAIHLARKRGEPVPEALLAIQEASGEAMRELRATLEVLRDGEPGGSGLDRLPDLVRRARSAGLPADVTVTGRPRDLPAAVDRAAYRIVQEALTNVARHAGPAAASVHLGYGGDTLTVRVDDDGRATPGAPPEPGVGLTGMRERVTALGGSLRAEPRPEGGFTVHAELPIADEPRTDGHPIPAPAPNRAADRTADHGAAGQAADQAVPGHVVPGRVAAVRGEEAAL</sequence>
<evidence type="ECO:0000313" key="13">
    <source>
        <dbReference type="EMBL" id="GAA4616987.1"/>
    </source>
</evidence>
<dbReference type="Pfam" id="PF02518">
    <property type="entry name" value="HATPase_c"/>
    <property type="match status" value="1"/>
</dbReference>
<evidence type="ECO:0000256" key="5">
    <source>
        <dbReference type="ARBA" id="ARBA00022741"/>
    </source>
</evidence>
<feature type="domain" description="Histidine kinase/HSP90-like ATPase" evidence="12">
    <location>
        <begin position="286"/>
        <end position="378"/>
    </location>
</feature>
<feature type="transmembrane region" description="Helical" evidence="11">
    <location>
        <begin position="40"/>
        <end position="55"/>
    </location>
</feature>
<feature type="coiled-coil region" evidence="9">
    <location>
        <begin position="151"/>
        <end position="178"/>
    </location>
</feature>
<feature type="compositionally biased region" description="Low complexity" evidence="10">
    <location>
        <begin position="402"/>
        <end position="412"/>
    </location>
</feature>
<evidence type="ECO:0000256" key="3">
    <source>
        <dbReference type="ARBA" id="ARBA00022553"/>
    </source>
</evidence>
<evidence type="ECO:0000256" key="8">
    <source>
        <dbReference type="ARBA" id="ARBA00023012"/>
    </source>
</evidence>
<keyword evidence="4" id="KW-0808">Transferase</keyword>
<keyword evidence="11" id="KW-0812">Transmembrane</keyword>
<dbReference type="SUPFAM" id="SSF55874">
    <property type="entry name" value="ATPase domain of HSP90 chaperone/DNA topoisomerase II/histidine kinase"/>
    <property type="match status" value="1"/>
</dbReference>
<dbReference type="InterPro" id="IPR003594">
    <property type="entry name" value="HATPase_dom"/>
</dbReference>
<evidence type="ECO:0000256" key="6">
    <source>
        <dbReference type="ARBA" id="ARBA00022777"/>
    </source>
</evidence>
<organism evidence="13 14">
    <name type="scientific">Actinoallomurus liliacearum</name>
    <dbReference type="NCBI Taxonomy" id="1080073"/>
    <lineage>
        <taxon>Bacteria</taxon>
        <taxon>Bacillati</taxon>
        <taxon>Actinomycetota</taxon>
        <taxon>Actinomycetes</taxon>
        <taxon>Streptosporangiales</taxon>
        <taxon>Thermomonosporaceae</taxon>
        <taxon>Actinoallomurus</taxon>
    </lineage>
</organism>
<name>A0ABP8TWP8_9ACTN</name>
<evidence type="ECO:0000256" key="4">
    <source>
        <dbReference type="ARBA" id="ARBA00022679"/>
    </source>
</evidence>
<dbReference type="SMART" id="SM00387">
    <property type="entry name" value="HATPase_c"/>
    <property type="match status" value="1"/>
</dbReference>
<keyword evidence="8" id="KW-0902">Two-component regulatory system</keyword>
<evidence type="ECO:0000256" key="10">
    <source>
        <dbReference type="SAM" id="MobiDB-lite"/>
    </source>
</evidence>
<proteinExistence type="predicted"/>
<dbReference type="Gene3D" id="3.30.565.10">
    <property type="entry name" value="Histidine kinase-like ATPase, C-terminal domain"/>
    <property type="match status" value="1"/>
</dbReference>
<evidence type="ECO:0000256" key="9">
    <source>
        <dbReference type="SAM" id="Coils"/>
    </source>
</evidence>
<comment type="catalytic activity">
    <reaction evidence="1">
        <text>ATP + protein L-histidine = ADP + protein N-phospho-L-histidine.</text>
        <dbReference type="EC" id="2.7.13.3"/>
    </reaction>
</comment>
<evidence type="ECO:0000259" key="12">
    <source>
        <dbReference type="SMART" id="SM00387"/>
    </source>
</evidence>
<keyword evidence="6 13" id="KW-0418">Kinase</keyword>
<evidence type="ECO:0000256" key="1">
    <source>
        <dbReference type="ARBA" id="ARBA00000085"/>
    </source>
</evidence>
<dbReference type="PANTHER" id="PTHR24421:SF10">
    <property type="entry name" value="NITRATE_NITRITE SENSOR PROTEIN NARQ"/>
    <property type="match status" value="1"/>
</dbReference>
<dbReference type="EC" id="2.7.13.3" evidence="2"/>
<dbReference type="Pfam" id="PF07730">
    <property type="entry name" value="HisKA_3"/>
    <property type="match status" value="1"/>
</dbReference>
<dbReference type="InterPro" id="IPR050482">
    <property type="entry name" value="Sensor_HK_TwoCompSys"/>
</dbReference>
<dbReference type="InterPro" id="IPR036890">
    <property type="entry name" value="HATPase_C_sf"/>
</dbReference>
<evidence type="ECO:0000256" key="11">
    <source>
        <dbReference type="SAM" id="Phobius"/>
    </source>
</evidence>
<keyword evidence="5" id="KW-0547">Nucleotide-binding</keyword>
<keyword evidence="14" id="KW-1185">Reference proteome</keyword>